<organism evidence="1">
    <name type="scientific">CrAss-like virus sp. ctYsL76</name>
    <dbReference type="NCBI Taxonomy" id="2826826"/>
    <lineage>
        <taxon>Viruses</taxon>
        <taxon>Duplodnaviria</taxon>
        <taxon>Heunggongvirae</taxon>
        <taxon>Uroviricota</taxon>
        <taxon>Caudoviricetes</taxon>
        <taxon>Crassvirales</taxon>
    </lineage>
</organism>
<dbReference type="EMBL" id="BK015689">
    <property type="protein sequence ID" value="DAE20163.1"/>
    <property type="molecule type" value="Genomic_DNA"/>
</dbReference>
<accession>A0A8S5QMX6</accession>
<protein>
    <submittedName>
        <fullName evidence="1">Uncharacterized protein</fullName>
    </submittedName>
</protein>
<proteinExistence type="predicted"/>
<evidence type="ECO:0000313" key="1">
    <source>
        <dbReference type="EMBL" id="DAE20163.1"/>
    </source>
</evidence>
<sequence length="30" mass="3536">MKNETFIQLKFLIKNTNLISLISVQEKVEN</sequence>
<reference evidence="1" key="1">
    <citation type="journal article" date="2021" name="Proc. Natl. Acad. Sci. U.S.A.">
        <title>A Catalog of Tens of Thousands of Viruses from Human Metagenomes Reveals Hidden Associations with Chronic Diseases.</title>
        <authorList>
            <person name="Tisza M.J."/>
            <person name="Buck C.B."/>
        </authorList>
    </citation>
    <scope>NUCLEOTIDE SEQUENCE</scope>
    <source>
        <strain evidence="1">CtYsL76</strain>
    </source>
</reference>
<name>A0A8S5QMX6_9CAUD</name>